<dbReference type="InterPro" id="IPR002925">
    <property type="entry name" value="Dienelactn_hydro"/>
</dbReference>
<keyword evidence="3" id="KW-1185">Reference proteome</keyword>
<dbReference type="Gene3D" id="3.40.50.1820">
    <property type="entry name" value="alpha/beta hydrolase"/>
    <property type="match status" value="1"/>
</dbReference>
<dbReference type="PANTHER" id="PTHR46623:SF6">
    <property type="entry name" value="ALPHA_BETA-HYDROLASES SUPERFAMILY PROTEIN"/>
    <property type="match status" value="1"/>
</dbReference>
<dbReference type="GO" id="GO:0016787">
    <property type="term" value="F:hydrolase activity"/>
    <property type="evidence" value="ECO:0007669"/>
    <property type="project" value="UniProtKB-KW"/>
</dbReference>
<sequence length="227" mass="24963">MGEMIRLTSGFDGFELDAYRAPVSDARRGGLVLIQEIFGVTDHIKELADGFAADGYEVIAPSFYDRLERGFAAGYDQEGVQKGVRYSQETPWDQVAGDIQAAIEALKPPVFVTGFCWGGAATWLAACRCEGLSAAACYYGRRISELVDETPRCPTILHFGKTDASIPMEKVEEIRQKHPDLPVYLYDAGHGFVSDRRSDYHPDSARLARLRTLQLFTMNGGGRGEGA</sequence>
<dbReference type="SUPFAM" id="SSF53474">
    <property type="entry name" value="alpha/beta-Hydrolases"/>
    <property type="match status" value="1"/>
</dbReference>
<reference evidence="3" key="1">
    <citation type="journal article" date="2019" name="Int. J. Syst. Evol. Microbiol.">
        <title>The Global Catalogue of Microorganisms (GCM) 10K type strain sequencing project: providing services to taxonomists for standard genome sequencing and annotation.</title>
        <authorList>
            <consortium name="The Broad Institute Genomics Platform"/>
            <consortium name="The Broad Institute Genome Sequencing Center for Infectious Disease"/>
            <person name="Wu L."/>
            <person name="Ma J."/>
        </authorList>
    </citation>
    <scope>NUCLEOTIDE SEQUENCE [LARGE SCALE GENOMIC DNA]</scope>
    <source>
        <strain evidence="3">DFY28</strain>
    </source>
</reference>
<gene>
    <name evidence="2" type="ORF">ACFSC0_11950</name>
</gene>
<comment type="caution">
    <text evidence="2">The sequence shown here is derived from an EMBL/GenBank/DDBJ whole genome shotgun (WGS) entry which is preliminary data.</text>
</comment>
<dbReference type="Pfam" id="PF01738">
    <property type="entry name" value="DLH"/>
    <property type="match status" value="1"/>
</dbReference>
<dbReference type="EC" id="3.1.-.-" evidence="2"/>
<keyword evidence="2" id="KW-0378">Hydrolase</keyword>
<dbReference type="InterPro" id="IPR051049">
    <property type="entry name" value="Dienelactone_hydrolase-like"/>
</dbReference>
<organism evidence="2 3">
    <name type="scientific">Phenylobacterium terrae</name>
    <dbReference type="NCBI Taxonomy" id="2665495"/>
    <lineage>
        <taxon>Bacteria</taxon>
        <taxon>Pseudomonadati</taxon>
        <taxon>Pseudomonadota</taxon>
        <taxon>Alphaproteobacteria</taxon>
        <taxon>Caulobacterales</taxon>
        <taxon>Caulobacteraceae</taxon>
        <taxon>Phenylobacterium</taxon>
    </lineage>
</organism>
<dbReference type="InterPro" id="IPR029058">
    <property type="entry name" value="AB_hydrolase_fold"/>
</dbReference>
<evidence type="ECO:0000313" key="3">
    <source>
        <dbReference type="Proteomes" id="UP001597237"/>
    </source>
</evidence>
<name>A0ABW4N249_9CAUL</name>
<evidence type="ECO:0000259" key="1">
    <source>
        <dbReference type="Pfam" id="PF01738"/>
    </source>
</evidence>
<dbReference type="EMBL" id="JBHUEY010000001">
    <property type="protein sequence ID" value="MFD1784111.1"/>
    <property type="molecule type" value="Genomic_DNA"/>
</dbReference>
<proteinExistence type="predicted"/>
<evidence type="ECO:0000313" key="2">
    <source>
        <dbReference type="EMBL" id="MFD1784111.1"/>
    </source>
</evidence>
<dbReference type="RefSeq" id="WP_377283935.1">
    <property type="nucleotide sequence ID" value="NZ_JBHRSI010000009.1"/>
</dbReference>
<feature type="domain" description="Dienelactone hydrolase" evidence="1">
    <location>
        <begin position="17"/>
        <end position="217"/>
    </location>
</feature>
<accession>A0ABW4N249</accession>
<dbReference type="PANTHER" id="PTHR46623">
    <property type="entry name" value="CARBOXYMETHYLENEBUTENOLIDASE-RELATED"/>
    <property type="match status" value="1"/>
</dbReference>
<dbReference type="Proteomes" id="UP001597237">
    <property type="component" value="Unassembled WGS sequence"/>
</dbReference>
<protein>
    <submittedName>
        <fullName evidence="2">Dienelactone hydrolase family protein</fullName>
        <ecNumber evidence="2">3.1.-.-</ecNumber>
    </submittedName>
</protein>